<evidence type="ECO:0000313" key="2">
    <source>
        <dbReference type="EMBL" id="CAD7237454.1"/>
    </source>
</evidence>
<name>A0A7R8WSS7_9CRUS</name>
<dbReference type="Pfam" id="PF00596">
    <property type="entry name" value="Aldolase_II"/>
    <property type="match status" value="1"/>
</dbReference>
<protein>
    <submittedName>
        <fullName evidence="2">Uncharacterized protein</fullName>
    </submittedName>
</protein>
<dbReference type="GO" id="GO:0051016">
    <property type="term" value="P:barbed-end actin filament capping"/>
    <property type="evidence" value="ECO:0007669"/>
    <property type="project" value="TreeGrafter"/>
</dbReference>
<organism evidence="2">
    <name type="scientific">Cyprideis torosa</name>
    <dbReference type="NCBI Taxonomy" id="163714"/>
    <lineage>
        <taxon>Eukaryota</taxon>
        <taxon>Metazoa</taxon>
        <taxon>Ecdysozoa</taxon>
        <taxon>Arthropoda</taxon>
        <taxon>Crustacea</taxon>
        <taxon>Oligostraca</taxon>
        <taxon>Ostracoda</taxon>
        <taxon>Podocopa</taxon>
        <taxon>Podocopida</taxon>
        <taxon>Cytherocopina</taxon>
        <taxon>Cytheroidea</taxon>
        <taxon>Cytherideidae</taxon>
        <taxon>Cyprideis</taxon>
    </lineage>
</organism>
<dbReference type="PANTHER" id="PTHR10672:SF3">
    <property type="entry name" value="PROTEIN HU-LI TAI SHAO"/>
    <property type="match status" value="1"/>
</dbReference>
<dbReference type="Gene3D" id="3.40.225.10">
    <property type="entry name" value="Class II aldolase/adducin N-terminal domain"/>
    <property type="match status" value="1"/>
</dbReference>
<dbReference type="GO" id="GO:0005856">
    <property type="term" value="C:cytoskeleton"/>
    <property type="evidence" value="ECO:0007669"/>
    <property type="project" value="TreeGrafter"/>
</dbReference>
<comment type="similarity">
    <text evidence="1">Belongs to the aldolase class II family. Adducin subfamily.</text>
</comment>
<dbReference type="InterPro" id="IPR001303">
    <property type="entry name" value="Aldolase_II/adducin_N"/>
</dbReference>
<gene>
    <name evidence="2" type="ORF">CTOB1V02_LOCUS15269</name>
</gene>
<dbReference type="InterPro" id="IPR051017">
    <property type="entry name" value="Aldolase-II_Adducin_sf"/>
</dbReference>
<dbReference type="GO" id="GO:0051015">
    <property type="term" value="F:actin filament binding"/>
    <property type="evidence" value="ECO:0007669"/>
    <property type="project" value="TreeGrafter"/>
</dbReference>
<dbReference type="AlphaFoldDB" id="A0A7R8WSS7"/>
<proteinExistence type="inferred from homology"/>
<reference evidence="2" key="1">
    <citation type="submission" date="2020-11" db="EMBL/GenBank/DDBJ databases">
        <authorList>
            <person name="Tran Van P."/>
        </authorList>
    </citation>
    <scope>NUCLEOTIDE SEQUENCE</scope>
</reference>
<accession>A0A7R8WSS7</accession>
<dbReference type="EMBL" id="OB688269">
    <property type="protein sequence ID" value="CAD7237454.1"/>
    <property type="molecule type" value="Genomic_DNA"/>
</dbReference>
<dbReference type="SUPFAM" id="SSF53639">
    <property type="entry name" value="AraD/HMP-PK domain-like"/>
    <property type="match status" value="1"/>
</dbReference>
<feature type="non-terminal residue" evidence="2">
    <location>
        <position position="1"/>
    </location>
</feature>
<dbReference type="PANTHER" id="PTHR10672">
    <property type="entry name" value="ADDUCIN"/>
    <property type="match status" value="1"/>
</dbReference>
<dbReference type="GO" id="GO:0005886">
    <property type="term" value="C:plasma membrane"/>
    <property type="evidence" value="ECO:0007669"/>
    <property type="project" value="UniProtKB-SubCell"/>
</dbReference>
<evidence type="ECO:0000256" key="1">
    <source>
        <dbReference type="ARBA" id="ARBA00006274"/>
    </source>
</evidence>
<sequence>MQNTFSSIPSACRTMKSQLLPSLRRSIANYLLTVFRELRVNFDLNSVVDLKGAVIDPGTTNFGINLAGYTLHSAIHGVRPDIRCIVHIHTPSVVA</sequence>
<dbReference type="InterPro" id="IPR036409">
    <property type="entry name" value="Aldolase_II/adducin_N_sf"/>
</dbReference>
<dbReference type="GO" id="GO:0014069">
    <property type="term" value="C:postsynaptic density"/>
    <property type="evidence" value="ECO:0007669"/>
    <property type="project" value="TreeGrafter"/>
</dbReference>
<dbReference type="OrthoDB" id="3238794at2759"/>